<dbReference type="GO" id="GO:0050515">
    <property type="term" value="F:4-(cytidine 5'-diphospho)-2-C-methyl-D-erythritol kinase activity"/>
    <property type="evidence" value="ECO:0007669"/>
    <property type="project" value="UniProtKB-EC"/>
</dbReference>
<dbReference type="HAMAP" id="MF_00061">
    <property type="entry name" value="IspE"/>
    <property type="match status" value="1"/>
</dbReference>
<comment type="catalytic activity">
    <reaction evidence="10">
        <text>4-CDP-2-C-methyl-D-erythritol + ATP = 4-CDP-2-C-methyl-D-erythritol 2-phosphate + ADP + H(+)</text>
        <dbReference type="Rhea" id="RHEA:18437"/>
        <dbReference type="ChEBI" id="CHEBI:15378"/>
        <dbReference type="ChEBI" id="CHEBI:30616"/>
        <dbReference type="ChEBI" id="CHEBI:57823"/>
        <dbReference type="ChEBI" id="CHEBI:57919"/>
        <dbReference type="ChEBI" id="CHEBI:456216"/>
        <dbReference type="EC" id="2.7.1.148"/>
    </reaction>
</comment>
<organism evidence="13 14">
    <name type="scientific">Fulvimarina uroteuthidis</name>
    <dbReference type="NCBI Taxonomy" id="3098149"/>
    <lineage>
        <taxon>Bacteria</taxon>
        <taxon>Pseudomonadati</taxon>
        <taxon>Pseudomonadota</taxon>
        <taxon>Alphaproteobacteria</taxon>
        <taxon>Hyphomicrobiales</taxon>
        <taxon>Aurantimonadaceae</taxon>
        <taxon>Fulvimarina</taxon>
    </lineage>
</organism>
<evidence type="ECO:0000313" key="13">
    <source>
        <dbReference type="EMBL" id="MDY8107919.1"/>
    </source>
</evidence>
<sequence length="290" mass="30263">MPQSPFEGRIAAPAKVNLALHVVGRRDDGYHSLESLVVFAAGVADALSIGIAEADDLLVEGRFAQGVPTDGRNIVRKALLLARAEAACIGMTIPPLAIRLTKNLPHAAGIGGGSADAAALLRFLCADRPDLRKRLASGASRLGADVPMCLAGTPTLAHGVGDVLTPVAMSHMPAMVLVNPGRPVETPAIFKALRNRDNAPLPPLPAAGLSDPDVLFDWLDRARNDLQETAISIEPTIREACRTLNAHGARLARMSGSGATVFGLFDSGTAAGQCADTVRAARPDWWVAVS</sequence>
<keyword evidence="8 10" id="KW-0414">Isoprene biosynthesis</keyword>
<dbReference type="NCBIfam" id="NF011202">
    <property type="entry name" value="PRK14608.1"/>
    <property type="match status" value="1"/>
</dbReference>
<dbReference type="EMBL" id="JAXLPB010000001">
    <property type="protein sequence ID" value="MDY8107919.1"/>
    <property type="molecule type" value="Genomic_DNA"/>
</dbReference>
<dbReference type="InterPro" id="IPR014721">
    <property type="entry name" value="Ribsml_uS5_D2-typ_fold_subgr"/>
</dbReference>
<evidence type="ECO:0000256" key="2">
    <source>
        <dbReference type="ARBA" id="ARBA00012052"/>
    </source>
</evidence>
<dbReference type="InterPro" id="IPR020568">
    <property type="entry name" value="Ribosomal_Su5_D2-typ_SF"/>
</dbReference>
<evidence type="ECO:0000256" key="7">
    <source>
        <dbReference type="ARBA" id="ARBA00022840"/>
    </source>
</evidence>
<dbReference type="SUPFAM" id="SSF55060">
    <property type="entry name" value="GHMP Kinase, C-terminal domain"/>
    <property type="match status" value="1"/>
</dbReference>
<reference evidence="13 14" key="1">
    <citation type="submission" date="2023-12" db="EMBL/GenBank/DDBJ databases">
        <title>Description of Novel Strain Fulvimarina sp. 2208YS6-2-32 isolated from Uroteuthis (Photololigo) edulis.</title>
        <authorList>
            <person name="Park J.-S."/>
        </authorList>
    </citation>
    <scope>NUCLEOTIDE SEQUENCE [LARGE SCALE GENOMIC DNA]</scope>
    <source>
        <strain evidence="13 14">2208YS6-2-32</strain>
    </source>
</reference>
<feature type="active site" evidence="10">
    <location>
        <position position="145"/>
    </location>
</feature>
<dbReference type="NCBIfam" id="TIGR00154">
    <property type="entry name" value="ispE"/>
    <property type="match status" value="1"/>
</dbReference>
<dbReference type="InterPro" id="IPR013750">
    <property type="entry name" value="GHMP_kinase_C_dom"/>
</dbReference>
<keyword evidence="14" id="KW-1185">Reference proteome</keyword>
<keyword evidence="4 10" id="KW-0808">Transferase</keyword>
<comment type="caution">
    <text evidence="13">The sequence shown here is derived from an EMBL/GenBank/DDBJ whole genome shotgun (WGS) entry which is preliminary data.</text>
</comment>
<feature type="domain" description="GHMP kinase C-terminal" evidence="12">
    <location>
        <begin position="222"/>
        <end position="280"/>
    </location>
</feature>
<evidence type="ECO:0000256" key="10">
    <source>
        <dbReference type="HAMAP-Rule" id="MF_00061"/>
    </source>
</evidence>
<dbReference type="PIRSF" id="PIRSF010376">
    <property type="entry name" value="IspE"/>
    <property type="match status" value="1"/>
</dbReference>
<dbReference type="PANTHER" id="PTHR43527:SF2">
    <property type="entry name" value="4-DIPHOSPHOCYTIDYL-2-C-METHYL-D-ERYTHRITOL KINASE, CHLOROPLASTIC"/>
    <property type="match status" value="1"/>
</dbReference>
<dbReference type="Pfam" id="PF00288">
    <property type="entry name" value="GHMP_kinases_N"/>
    <property type="match status" value="1"/>
</dbReference>
<evidence type="ECO:0000256" key="5">
    <source>
        <dbReference type="ARBA" id="ARBA00022741"/>
    </source>
</evidence>
<dbReference type="Pfam" id="PF08544">
    <property type="entry name" value="GHMP_kinases_C"/>
    <property type="match status" value="1"/>
</dbReference>
<name>A0ABU5HZA6_9HYPH</name>
<feature type="domain" description="GHMP kinase N-terminal" evidence="11">
    <location>
        <begin position="73"/>
        <end position="152"/>
    </location>
</feature>
<evidence type="ECO:0000256" key="9">
    <source>
        <dbReference type="ARBA" id="ARBA00032554"/>
    </source>
</evidence>
<dbReference type="EC" id="2.7.1.148" evidence="2 10"/>
<dbReference type="Gene3D" id="3.30.70.890">
    <property type="entry name" value="GHMP kinase, C-terminal domain"/>
    <property type="match status" value="1"/>
</dbReference>
<keyword evidence="6 10" id="KW-0418">Kinase</keyword>
<dbReference type="PANTHER" id="PTHR43527">
    <property type="entry name" value="4-DIPHOSPHOCYTIDYL-2-C-METHYL-D-ERYTHRITOL KINASE, CHLOROPLASTIC"/>
    <property type="match status" value="1"/>
</dbReference>
<evidence type="ECO:0000256" key="6">
    <source>
        <dbReference type="ARBA" id="ARBA00022777"/>
    </source>
</evidence>
<accession>A0ABU5HZA6</accession>
<feature type="binding site" evidence="10">
    <location>
        <begin position="105"/>
        <end position="115"/>
    </location>
    <ligand>
        <name>ATP</name>
        <dbReference type="ChEBI" id="CHEBI:30616"/>
    </ligand>
</feature>
<feature type="active site" evidence="10">
    <location>
        <position position="15"/>
    </location>
</feature>
<dbReference type="Gene3D" id="3.30.230.10">
    <property type="match status" value="1"/>
</dbReference>
<evidence type="ECO:0000256" key="3">
    <source>
        <dbReference type="ARBA" id="ARBA00017473"/>
    </source>
</evidence>
<proteinExistence type="inferred from homology"/>
<dbReference type="InterPro" id="IPR004424">
    <property type="entry name" value="IspE"/>
</dbReference>
<keyword evidence="7 10" id="KW-0067">ATP-binding</keyword>
<evidence type="ECO:0000259" key="12">
    <source>
        <dbReference type="Pfam" id="PF08544"/>
    </source>
</evidence>
<evidence type="ECO:0000256" key="4">
    <source>
        <dbReference type="ARBA" id="ARBA00022679"/>
    </source>
</evidence>
<evidence type="ECO:0000256" key="8">
    <source>
        <dbReference type="ARBA" id="ARBA00023229"/>
    </source>
</evidence>
<dbReference type="RefSeq" id="WP_322185372.1">
    <property type="nucleotide sequence ID" value="NZ_JAXLPB010000001.1"/>
</dbReference>
<dbReference type="SUPFAM" id="SSF54211">
    <property type="entry name" value="Ribosomal protein S5 domain 2-like"/>
    <property type="match status" value="1"/>
</dbReference>
<comment type="function">
    <text evidence="10">Catalyzes the phosphorylation of the position 2 hydroxy group of 4-diphosphocytidyl-2C-methyl-D-erythritol.</text>
</comment>
<dbReference type="InterPro" id="IPR006204">
    <property type="entry name" value="GHMP_kinase_N_dom"/>
</dbReference>
<evidence type="ECO:0000259" key="11">
    <source>
        <dbReference type="Pfam" id="PF00288"/>
    </source>
</evidence>
<protein>
    <recommendedName>
        <fullName evidence="3 10">4-diphosphocytidyl-2-C-methyl-D-erythritol kinase</fullName>
        <shortName evidence="10">CMK</shortName>
        <ecNumber evidence="2 10">2.7.1.148</ecNumber>
    </recommendedName>
    <alternativeName>
        <fullName evidence="9 10">4-(cytidine-5'-diphospho)-2-C-methyl-D-erythritol kinase</fullName>
    </alternativeName>
</protein>
<keyword evidence="5 10" id="KW-0547">Nucleotide-binding</keyword>
<comment type="pathway">
    <text evidence="10">Isoprenoid biosynthesis; isopentenyl diphosphate biosynthesis via DXP pathway; isopentenyl diphosphate from 1-deoxy-D-xylulose 5-phosphate: step 3/6.</text>
</comment>
<evidence type="ECO:0000313" key="14">
    <source>
        <dbReference type="Proteomes" id="UP001294412"/>
    </source>
</evidence>
<evidence type="ECO:0000256" key="1">
    <source>
        <dbReference type="ARBA" id="ARBA00009684"/>
    </source>
</evidence>
<comment type="similarity">
    <text evidence="1 10">Belongs to the GHMP kinase family. IspE subfamily.</text>
</comment>
<dbReference type="Proteomes" id="UP001294412">
    <property type="component" value="Unassembled WGS sequence"/>
</dbReference>
<gene>
    <name evidence="10" type="primary">ispE</name>
    <name evidence="13" type="ORF">U0C82_01985</name>
</gene>
<dbReference type="InterPro" id="IPR036554">
    <property type="entry name" value="GHMP_kinase_C_sf"/>
</dbReference>